<dbReference type="Proteomes" id="UP000245802">
    <property type="component" value="Chromosome"/>
</dbReference>
<accession>A0A2Z3H196</accession>
<proteinExistence type="predicted"/>
<dbReference type="RefSeq" id="WP_010050054.1">
    <property type="nucleotide sequence ID" value="NZ_CP025958.1"/>
</dbReference>
<sequence length="128" mass="12792">MSDEPKNTGGDTFTVSGTVVGSAIGRGASVTAEQIIAHVTQAAQTSPGDLTAAVTKALAELKQATLAEPDRADAAGTVGKIQDEVKKTDPDPARPGRVTRWLDSLAAVCKPAADALRAAGAVVAAVTG</sequence>
<organism evidence="2 3">
    <name type="scientific">Gemmata obscuriglobus</name>
    <dbReference type="NCBI Taxonomy" id="114"/>
    <lineage>
        <taxon>Bacteria</taxon>
        <taxon>Pseudomonadati</taxon>
        <taxon>Planctomycetota</taxon>
        <taxon>Planctomycetia</taxon>
        <taxon>Gemmatales</taxon>
        <taxon>Gemmataceae</taxon>
        <taxon>Gemmata</taxon>
    </lineage>
</organism>
<gene>
    <name evidence="2" type="ORF">C1280_28525</name>
</gene>
<dbReference type="EMBL" id="CP025958">
    <property type="protein sequence ID" value="AWM40539.1"/>
    <property type="molecule type" value="Genomic_DNA"/>
</dbReference>
<reference evidence="2 3" key="1">
    <citation type="submission" date="2018-01" db="EMBL/GenBank/DDBJ databases">
        <title>G. obscuriglobus.</title>
        <authorList>
            <person name="Franke J."/>
            <person name="Blomberg W."/>
            <person name="Selmecki A."/>
        </authorList>
    </citation>
    <scope>NUCLEOTIDE SEQUENCE [LARGE SCALE GENOMIC DNA]</scope>
    <source>
        <strain evidence="2 3">DSM 5831</strain>
    </source>
</reference>
<feature type="compositionally biased region" description="Basic and acidic residues" evidence="1">
    <location>
        <begin position="81"/>
        <end position="94"/>
    </location>
</feature>
<name>A0A2Z3H196_9BACT</name>
<feature type="region of interest" description="Disordered" evidence="1">
    <location>
        <begin position="70"/>
        <end position="97"/>
    </location>
</feature>
<protein>
    <submittedName>
        <fullName evidence="2">Uncharacterized protein</fullName>
    </submittedName>
</protein>
<evidence type="ECO:0000256" key="1">
    <source>
        <dbReference type="SAM" id="MobiDB-lite"/>
    </source>
</evidence>
<keyword evidence="3" id="KW-1185">Reference proteome</keyword>
<dbReference type="KEGG" id="gog:C1280_28525"/>
<dbReference type="AlphaFoldDB" id="A0A2Z3H196"/>
<evidence type="ECO:0000313" key="2">
    <source>
        <dbReference type="EMBL" id="AWM40539.1"/>
    </source>
</evidence>
<evidence type="ECO:0000313" key="3">
    <source>
        <dbReference type="Proteomes" id="UP000245802"/>
    </source>
</evidence>